<comment type="caution">
    <text evidence="1">The sequence shown here is derived from an EMBL/GenBank/DDBJ whole genome shotgun (WGS) entry which is preliminary data.</text>
</comment>
<dbReference type="EMBL" id="CASHTH010001623">
    <property type="protein sequence ID" value="CAI8017404.1"/>
    <property type="molecule type" value="Genomic_DNA"/>
</dbReference>
<evidence type="ECO:0000313" key="2">
    <source>
        <dbReference type="Proteomes" id="UP001174909"/>
    </source>
</evidence>
<keyword evidence="2" id="KW-1185">Reference proteome</keyword>
<accession>A0AA35RUB3</accession>
<proteinExistence type="predicted"/>
<sequence>MLSQPPLFSIFKLKVKFSSLTGSITVREPKSSPIMLPYAALPHNAKAANYFNGICILNLVPFSHFLLPCTSRL</sequence>
<name>A0AA35RUB3_GEOBA</name>
<dbReference type="AlphaFoldDB" id="A0AA35RUB3"/>
<evidence type="ECO:0000313" key="1">
    <source>
        <dbReference type="EMBL" id="CAI8017404.1"/>
    </source>
</evidence>
<organism evidence="1 2">
    <name type="scientific">Geodia barretti</name>
    <name type="common">Barrett's horny sponge</name>
    <dbReference type="NCBI Taxonomy" id="519541"/>
    <lineage>
        <taxon>Eukaryota</taxon>
        <taxon>Metazoa</taxon>
        <taxon>Porifera</taxon>
        <taxon>Demospongiae</taxon>
        <taxon>Heteroscleromorpha</taxon>
        <taxon>Tetractinellida</taxon>
        <taxon>Astrophorina</taxon>
        <taxon>Geodiidae</taxon>
        <taxon>Geodia</taxon>
    </lineage>
</organism>
<protein>
    <submittedName>
        <fullName evidence="1">Uncharacterized protein</fullName>
    </submittedName>
</protein>
<reference evidence="1" key="1">
    <citation type="submission" date="2023-03" db="EMBL/GenBank/DDBJ databases">
        <authorList>
            <person name="Steffen K."/>
            <person name="Cardenas P."/>
        </authorList>
    </citation>
    <scope>NUCLEOTIDE SEQUENCE</scope>
</reference>
<dbReference type="Proteomes" id="UP001174909">
    <property type="component" value="Unassembled WGS sequence"/>
</dbReference>
<gene>
    <name evidence="1" type="ORF">GBAR_LOCUS10570</name>
</gene>